<dbReference type="OrthoDB" id="149172at2"/>
<dbReference type="PANTHER" id="PTHR21240:SF30">
    <property type="entry name" value="AMIDOHYDROLASE-RELATED DOMAIN-CONTAINING PROTEIN-RELATED"/>
    <property type="match status" value="1"/>
</dbReference>
<evidence type="ECO:0000313" key="4">
    <source>
        <dbReference type="Proteomes" id="UP000004030"/>
    </source>
</evidence>
<dbReference type="InterPro" id="IPR032466">
    <property type="entry name" value="Metal_Hydrolase"/>
</dbReference>
<dbReference type="KEGG" id="npn:JI59_21770"/>
<protein>
    <recommendedName>
        <fullName evidence="2">Amidohydrolase-related domain-containing protein</fullName>
    </recommendedName>
</protein>
<proteinExistence type="predicted"/>
<dbReference type="InterPro" id="IPR006680">
    <property type="entry name" value="Amidohydro-rel"/>
</dbReference>
<dbReference type="RefSeq" id="WP_007014353.1">
    <property type="nucleotide sequence ID" value="NZ_AGFM01000055.1"/>
</dbReference>
<dbReference type="GO" id="GO:0005829">
    <property type="term" value="C:cytosol"/>
    <property type="evidence" value="ECO:0007669"/>
    <property type="project" value="TreeGrafter"/>
</dbReference>
<dbReference type="GO" id="GO:0016831">
    <property type="term" value="F:carboxy-lyase activity"/>
    <property type="evidence" value="ECO:0007669"/>
    <property type="project" value="InterPro"/>
</dbReference>
<dbReference type="PATRIC" id="fig|1088721.3.peg.3399"/>
<feature type="domain" description="Amidohydrolase-related" evidence="2">
    <location>
        <begin position="70"/>
        <end position="326"/>
    </location>
</feature>
<reference evidence="3 4" key="1">
    <citation type="journal article" date="2012" name="J. Bacteriol.">
        <title>Genome sequence of benzo(a)pyrene-degrading bacterium Novosphingobium pentaromativorans US6-1.</title>
        <authorList>
            <person name="Luo Y.R."/>
            <person name="Kang S.G."/>
            <person name="Kim S.J."/>
            <person name="Kim M.R."/>
            <person name="Li N."/>
            <person name="Lee J.H."/>
            <person name="Kwon K.K."/>
        </authorList>
    </citation>
    <scope>NUCLEOTIDE SEQUENCE [LARGE SCALE GENOMIC DNA]</scope>
    <source>
        <strain evidence="3 4">US6-1</strain>
    </source>
</reference>
<accession>G6EGL6</accession>
<dbReference type="GO" id="GO:0019748">
    <property type="term" value="P:secondary metabolic process"/>
    <property type="evidence" value="ECO:0007669"/>
    <property type="project" value="TreeGrafter"/>
</dbReference>
<dbReference type="Gene3D" id="3.20.20.140">
    <property type="entry name" value="Metal-dependent hydrolases"/>
    <property type="match status" value="1"/>
</dbReference>
<keyword evidence="1" id="KW-0456">Lyase</keyword>
<dbReference type="SUPFAM" id="SSF51556">
    <property type="entry name" value="Metallo-dependent hydrolases"/>
    <property type="match status" value="1"/>
</dbReference>
<name>G6EGL6_9SPHN</name>
<dbReference type="PANTHER" id="PTHR21240">
    <property type="entry name" value="2-AMINO-3-CARBOXYLMUCONATE-6-SEMIALDEHYDE DECARBOXYLASE"/>
    <property type="match status" value="1"/>
</dbReference>
<organism evidence="3 4">
    <name type="scientific">Novosphingobium pentaromativorans US6-1</name>
    <dbReference type="NCBI Taxonomy" id="1088721"/>
    <lineage>
        <taxon>Bacteria</taxon>
        <taxon>Pseudomonadati</taxon>
        <taxon>Pseudomonadota</taxon>
        <taxon>Alphaproteobacteria</taxon>
        <taxon>Sphingomonadales</taxon>
        <taxon>Sphingomonadaceae</taxon>
        <taxon>Novosphingobium</taxon>
    </lineage>
</organism>
<evidence type="ECO:0000256" key="1">
    <source>
        <dbReference type="ARBA" id="ARBA00023239"/>
    </source>
</evidence>
<evidence type="ECO:0000313" key="3">
    <source>
        <dbReference type="EMBL" id="EHJ59562.1"/>
    </source>
</evidence>
<comment type="caution">
    <text evidence="3">The sequence shown here is derived from an EMBL/GenBank/DDBJ whole genome shotgun (WGS) entry which is preliminary data.</text>
</comment>
<sequence length="326" mass="36098">MTIEGKIALEEHFLDPAQDAYFDMVSHGKDPFTGPHAVEVMKKLRDTDAARIADMDRIGIEIAVLSYYNGSSVQLDPDHDRAESTAQAMNDFLAARIAAHPDRFKGWAALPVQDPQAAARELVRCVNELGFVGAMINGHTQGEYLDEPRFLPIWEKAAELNVPIYLHPGITTPDPVRSYAAYPALEKPAWGWSVETGLHALRIILGGVFDRFPDMQLVLGHMGELLPFHCARFDQIEPATQAQKGAPKHAITHYIHNNIMITTSGNLSPATMIGAILEMGADRILYATDYPLADADHFNHLVETAPISHADLMKICRDNSRRLFGL</sequence>
<gene>
    <name evidence="3" type="ORF">NSU_3445</name>
</gene>
<dbReference type="Pfam" id="PF04909">
    <property type="entry name" value="Amidohydro_2"/>
    <property type="match status" value="1"/>
</dbReference>
<evidence type="ECO:0000259" key="2">
    <source>
        <dbReference type="Pfam" id="PF04909"/>
    </source>
</evidence>
<keyword evidence="4" id="KW-1185">Reference proteome</keyword>
<dbReference type="EMBL" id="AGFM01000055">
    <property type="protein sequence ID" value="EHJ59562.1"/>
    <property type="molecule type" value="Genomic_DNA"/>
</dbReference>
<dbReference type="Proteomes" id="UP000004030">
    <property type="component" value="Unassembled WGS sequence"/>
</dbReference>
<dbReference type="InterPro" id="IPR032465">
    <property type="entry name" value="ACMSD"/>
</dbReference>
<dbReference type="AlphaFoldDB" id="G6EGL6"/>
<dbReference type="eggNOG" id="COG2159">
    <property type="taxonomic scope" value="Bacteria"/>
</dbReference>
<dbReference type="GO" id="GO:0016787">
    <property type="term" value="F:hydrolase activity"/>
    <property type="evidence" value="ECO:0007669"/>
    <property type="project" value="InterPro"/>
</dbReference>